<evidence type="ECO:0000313" key="2">
    <source>
        <dbReference type="Proteomes" id="UP000030762"/>
    </source>
</evidence>
<dbReference type="Gene3D" id="3.80.10.10">
    <property type="entry name" value="Ribonuclease Inhibitor"/>
    <property type="match status" value="1"/>
</dbReference>
<reference evidence="1 2" key="1">
    <citation type="submission" date="2012-04" db="EMBL/GenBank/DDBJ databases">
        <title>The Genome Sequence of Saprolegnia declina VS20.</title>
        <authorList>
            <consortium name="The Broad Institute Genome Sequencing Platform"/>
            <person name="Russ C."/>
            <person name="Nusbaum C."/>
            <person name="Tyler B."/>
            <person name="van West P."/>
            <person name="Dieguez-Uribeondo J."/>
            <person name="de Bruijn I."/>
            <person name="Tripathy S."/>
            <person name="Jiang R."/>
            <person name="Young S.K."/>
            <person name="Zeng Q."/>
            <person name="Gargeya S."/>
            <person name="Fitzgerald M."/>
            <person name="Haas B."/>
            <person name="Abouelleil A."/>
            <person name="Alvarado L."/>
            <person name="Arachchi H.M."/>
            <person name="Berlin A."/>
            <person name="Chapman S.B."/>
            <person name="Goldberg J."/>
            <person name="Griggs A."/>
            <person name="Gujja S."/>
            <person name="Hansen M."/>
            <person name="Howarth C."/>
            <person name="Imamovic A."/>
            <person name="Larimer J."/>
            <person name="McCowen C."/>
            <person name="Montmayeur A."/>
            <person name="Murphy C."/>
            <person name="Neiman D."/>
            <person name="Pearson M."/>
            <person name="Priest M."/>
            <person name="Roberts A."/>
            <person name="Saif S."/>
            <person name="Shea T."/>
            <person name="Sisk P."/>
            <person name="Sykes S."/>
            <person name="Wortman J."/>
            <person name="Nusbaum C."/>
            <person name="Birren B."/>
        </authorList>
    </citation>
    <scope>NUCLEOTIDE SEQUENCE [LARGE SCALE GENOMIC DNA]</scope>
    <source>
        <strain evidence="1 2">VS20</strain>
    </source>
</reference>
<dbReference type="OMA" id="FWPQPRI"/>
<gene>
    <name evidence="1" type="ORF">SDRG_00812</name>
</gene>
<dbReference type="RefSeq" id="XP_008604532.1">
    <property type="nucleotide sequence ID" value="XM_008606310.1"/>
</dbReference>
<dbReference type="InterPro" id="IPR032675">
    <property type="entry name" value="LRR_dom_sf"/>
</dbReference>
<dbReference type="VEuPathDB" id="FungiDB:SDRG_00812"/>
<accession>T0S9N2</accession>
<dbReference type="EMBL" id="JH767133">
    <property type="protein sequence ID" value="EQC41963.1"/>
    <property type="molecule type" value="Genomic_DNA"/>
</dbReference>
<keyword evidence="2" id="KW-1185">Reference proteome</keyword>
<name>T0S9N2_SAPDV</name>
<dbReference type="Proteomes" id="UP000030762">
    <property type="component" value="Unassembled WGS sequence"/>
</dbReference>
<organism evidence="1 2">
    <name type="scientific">Saprolegnia diclina (strain VS20)</name>
    <dbReference type="NCBI Taxonomy" id="1156394"/>
    <lineage>
        <taxon>Eukaryota</taxon>
        <taxon>Sar</taxon>
        <taxon>Stramenopiles</taxon>
        <taxon>Oomycota</taxon>
        <taxon>Saprolegniomycetes</taxon>
        <taxon>Saprolegniales</taxon>
        <taxon>Saprolegniaceae</taxon>
        <taxon>Saprolegnia</taxon>
    </lineage>
</organism>
<dbReference type="GeneID" id="19941539"/>
<dbReference type="OrthoDB" id="10398212at2759"/>
<sequence length="495" mass="54052">MSRSVLDVADVLVAIVQCTPSHKDVASLLRALPPAALTPPLAALLELLSLDKRRMTAPFWPQPRIRVVNEANIDRFATAMPIFTSVCIDAVSISKRWPTYEDAACDDDDLPFLSFVVHWAAKMTKLTSCTSYNKLGLHRMAFVNMLRKCTNLEAVQLPYAVDMLEAVTTPAHCVQDLELQHFGNDHEYPLDAVSMIERWLASGHARRLSLVGFRTGDAGLGKALVLAASTLSHLCLRQSPTVVQTVILNGVAWTHLTELDLVVGNTSAGTVLREIAPLLNVSQLQKLTLRGAQGDNGAFFVSLLPSLAELTDLHLVHVDLTQARPMVNGPLMLRSACFHFIQWTDMSFAAVLDWTLRSPTLETITWSGSDSFLSENPDTVQDATRRCLAAGVRRIVFDEDSVVSSEMLAGAVRGIHLPTLCTIVCSTKMETAESVRSLLAALATCTNVTLNVRVYPSHALSHEAFCEEAQEAGATVDFSAFGRYCLLHSPSNTCV</sequence>
<dbReference type="InParanoid" id="T0S9N2"/>
<proteinExistence type="predicted"/>
<evidence type="ECO:0000313" key="1">
    <source>
        <dbReference type="EMBL" id="EQC41963.1"/>
    </source>
</evidence>
<dbReference type="SUPFAM" id="SSF52047">
    <property type="entry name" value="RNI-like"/>
    <property type="match status" value="1"/>
</dbReference>
<protein>
    <recommendedName>
        <fullName evidence="3">F-box domain-containing protein</fullName>
    </recommendedName>
</protein>
<dbReference type="AlphaFoldDB" id="T0S9N2"/>
<evidence type="ECO:0008006" key="3">
    <source>
        <dbReference type="Google" id="ProtNLM"/>
    </source>
</evidence>